<dbReference type="Proteomes" id="UP001054820">
    <property type="component" value="Chromosome"/>
</dbReference>
<evidence type="ECO:0000313" key="2">
    <source>
        <dbReference type="EMBL" id="BCN92885.1"/>
    </source>
</evidence>
<dbReference type="RefSeq" id="WP_237263212.1">
    <property type="nucleotide sequence ID" value="NZ_AP024202.1"/>
</dbReference>
<reference evidence="2" key="1">
    <citation type="journal article" date="2022" name="Arch. Microbiol.">
        <title>Thiomicrorhabdus immobilis sp. nov., a mesophilic sulfur-oxidizing bacterium isolated from sediment of a brackish lake in northern Japan.</title>
        <authorList>
            <person name="Kojima H."/>
            <person name="Mochizuki J."/>
            <person name="Kanda M."/>
            <person name="Watanabe T."/>
            <person name="Fukui M."/>
        </authorList>
    </citation>
    <scope>NUCLEOTIDE SEQUENCE</scope>
    <source>
        <strain evidence="2">Am19</strain>
    </source>
</reference>
<evidence type="ECO:0000259" key="1">
    <source>
        <dbReference type="Pfam" id="PF13588"/>
    </source>
</evidence>
<dbReference type="InterPro" id="IPR017035">
    <property type="entry name" value="UCP035009_HsdR_All3000-type"/>
</dbReference>
<dbReference type="Pfam" id="PF13588">
    <property type="entry name" value="HSDR_N_2"/>
    <property type="match status" value="1"/>
</dbReference>
<accession>A0ABN6CVA0</accession>
<feature type="domain" description="Type I restriction enzyme R protein N-terminal" evidence="1">
    <location>
        <begin position="24"/>
        <end position="121"/>
    </location>
</feature>
<dbReference type="PIRSF" id="PIRSF035009">
    <property type="entry name" value="UCP035009_HSDR_N"/>
    <property type="match status" value="1"/>
</dbReference>
<sequence length="355" mass="41175">MDLIDRIGEISKRISTLGPTLVTEEATKNALIMPFIQALGYDVFNPLEVVPEYTTDHGVKKGEKVDYAVKKDDEIIMLIECKKFGSNLSPDHASQLYRYFSVSEARFSVLTNGIEYMFFSDLEKANQMDSKPFFIIDLNKFEKHEIEELKKFTKTAFNLDDILNTASDLKYTNEVKKILNKELESPSDEFVRFFASKIYSGRLTQTVMEQFKEIVLKARKQFINEKINERLESALSHPEQQDEKSKVGVEFLETEPKIDNDIETTEEEIEAYNIVKAILRVEADVNRITLRDTKSYCGVLLDDNNRKPLCRFHFNTKQKYIGLLTNKVETRVAIDSLDDIFNYSKELIKTIKEYK</sequence>
<name>A0ABN6CVA0_9GAMM</name>
<dbReference type="InterPro" id="IPR029464">
    <property type="entry name" value="HSDR_N"/>
</dbReference>
<evidence type="ECO:0000313" key="3">
    <source>
        <dbReference type="Proteomes" id="UP001054820"/>
    </source>
</evidence>
<organism evidence="2 3">
    <name type="scientific">Thiomicrorhabdus immobilis</name>
    <dbReference type="NCBI Taxonomy" id="2791037"/>
    <lineage>
        <taxon>Bacteria</taxon>
        <taxon>Pseudomonadati</taxon>
        <taxon>Pseudomonadota</taxon>
        <taxon>Gammaproteobacteria</taxon>
        <taxon>Thiotrichales</taxon>
        <taxon>Piscirickettsiaceae</taxon>
        <taxon>Thiomicrorhabdus</taxon>
    </lineage>
</organism>
<gene>
    <name evidence="2" type="ORF">THMIRHAM_06700</name>
</gene>
<proteinExistence type="predicted"/>
<dbReference type="EMBL" id="AP024202">
    <property type="protein sequence ID" value="BCN92885.1"/>
    <property type="molecule type" value="Genomic_DNA"/>
</dbReference>
<protein>
    <recommendedName>
        <fullName evidence="1">Type I restriction enzyme R protein N-terminal domain-containing protein</fullName>
    </recommendedName>
</protein>
<keyword evidence="3" id="KW-1185">Reference proteome</keyword>